<dbReference type="RefSeq" id="WP_127187977.1">
    <property type="nucleotide sequence ID" value="NZ_RZNJ01000002.1"/>
</dbReference>
<name>A0A433XG55_9HYPH</name>
<keyword evidence="3" id="KW-1185">Reference proteome</keyword>
<evidence type="ECO:0000256" key="1">
    <source>
        <dbReference type="SAM" id="SignalP"/>
    </source>
</evidence>
<comment type="caution">
    <text evidence="2">The sequence shown here is derived from an EMBL/GenBank/DDBJ whole genome shotgun (WGS) entry which is preliminary data.</text>
</comment>
<feature type="chain" id="PRO_5019435815" evidence="1">
    <location>
        <begin position="22"/>
        <end position="84"/>
    </location>
</feature>
<dbReference type="AlphaFoldDB" id="A0A433XG55"/>
<evidence type="ECO:0000313" key="3">
    <source>
        <dbReference type="Proteomes" id="UP000281547"/>
    </source>
</evidence>
<evidence type="ECO:0000313" key="2">
    <source>
        <dbReference type="EMBL" id="RUT33022.1"/>
    </source>
</evidence>
<proteinExistence type="predicted"/>
<protein>
    <submittedName>
        <fullName evidence="2">Uncharacterized protein</fullName>
    </submittedName>
</protein>
<feature type="signal peptide" evidence="1">
    <location>
        <begin position="1"/>
        <end position="21"/>
    </location>
</feature>
<reference evidence="2 3" key="1">
    <citation type="journal article" date="2016" name="Int. J. Syst. Evol. Microbiol.">
        <title>Arsenicitalea aurantiaca gen. nov., sp. nov., a new member of the family Hyphomicrobiaceae, isolated from high-arsenic sediment.</title>
        <authorList>
            <person name="Mu Y."/>
            <person name="Zhou L."/>
            <person name="Zeng X.C."/>
            <person name="Liu L."/>
            <person name="Pan Y."/>
            <person name="Chen X."/>
            <person name="Wang J."/>
            <person name="Li S."/>
            <person name="Li W.J."/>
            <person name="Wang Y."/>
        </authorList>
    </citation>
    <scope>NUCLEOTIDE SEQUENCE [LARGE SCALE GENOMIC DNA]</scope>
    <source>
        <strain evidence="2 3">42-50</strain>
    </source>
</reference>
<dbReference type="EMBL" id="RZNJ01000002">
    <property type="protein sequence ID" value="RUT33022.1"/>
    <property type="molecule type" value="Genomic_DNA"/>
</dbReference>
<keyword evidence="1" id="KW-0732">Signal</keyword>
<organism evidence="2 3">
    <name type="scientific">Arsenicitalea aurantiaca</name>
    <dbReference type="NCBI Taxonomy" id="1783274"/>
    <lineage>
        <taxon>Bacteria</taxon>
        <taxon>Pseudomonadati</taxon>
        <taxon>Pseudomonadota</taxon>
        <taxon>Alphaproteobacteria</taxon>
        <taxon>Hyphomicrobiales</taxon>
        <taxon>Devosiaceae</taxon>
        <taxon>Arsenicitalea</taxon>
    </lineage>
</organism>
<sequence length="84" mass="9253">MMRISAIIALALLAGLGPAYGQSRCPSEPETARSGYVANNVQRSLCLQRELSDGTQRLQDLARIQSQINASVQQMEMQRRLSGF</sequence>
<dbReference type="Proteomes" id="UP000281547">
    <property type="component" value="Unassembled WGS sequence"/>
</dbReference>
<accession>A0A433XG55</accession>
<gene>
    <name evidence="2" type="ORF">EMQ25_07810</name>
</gene>